<dbReference type="Proteomes" id="UP000681594">
    <property type="component" value="Unassembled WGS sequence"/>
</dbReference>
<gene>
    <name evidence="2" type="ORF">J8J14_05360</name>
</gene>
<dbReference type="RefSeq" id="WP_209378434.1">
    <property type="nucleotide sequence ID" value="NZ_JAGIZB010000004.1"/>
</dbReference>
<evidence type="ECO:0000313" key="3">
    <source>
        <dbReference type="Proteomes" id="UP000681594"/>
    </source>
</evidence>
<sequence length="127" mass="13784">MHALHRRIAFRLAALLTAGSMAACAPVAGPYQQQASNAAYACQQGWLEACQDYQALAPAANAEAWQSQRDAQVGTALAAGVVGAIAGAAIASSGRDDRRYYRGRGYYDRPSYRHHGYGRGYHRGYYR</sequence>
<evidence type="ECO:0000256" key="1">
    <source>
        <dbReference type="SAM" id="SignalP"/>
    </source>
</evidence>
<evidence type="ECO:0000313" key="2">
    <source>
        <dbReference type="EMBL" id="MBP0444200.1"/>
    </source>
</evidence>
<protein>
    <recommendedName>
        <fullName evidence="4">Lipoprotein</fullName>
    </recommendedName>
</protein>
<dbReference type="PROSITE" id="PS51257">
    <property type="entry name" value="PROKAR_LIPOPROTEIN"/>
    <property type="match status" value="1"/>
</dbReference>
<proteinExistence type="predicted"/>
<feature type="chain" id="PRO_5045205707" description="Lipoprotein" evidence="1">
    <location>
        <begin position="23"/>
        <end position="127"/>
    </location>
</feature>
<accession>A0ABS4AB13</accession>
<keyword evidence="3" id="KW-1185">Reference proteome</keyword>
<reference evidence="2 3" key="1">
    <citation type="submission" date="2021-03" db="EMBL/GenBank/DDBJ databases">
        <authorList>
            <person name="So Y."/>
        </authorList>
    </citation>
    <scope>NUCLEOTIDE SEQUENCE [LARGE SCALE GENOMIC DNA]</scope>
    <source>
        <strain evidence="2 3">SSH11</strain>
    </source>
</reference>
<keyword evidence="1" id="KW-0732">Signal</keyword>
<feature type="signal peptide" evidence="1">
    <location>
        <begin position="1"/>
        <end position="22"/>
    </location>
</feature>
<dbReference type="EMBL" id="JAGIZB010000004">
    <property type="protein sequence ID" value="MBP0444200.1"/>
    <property type="molecule type" value="Genomic_DNA"/>
</dbReference>
<organism evidence="2 3">
    <name type="scientific">Pararoseomonas baculiformis</name>
    <dbReference type="NCBI Taxonomy" id="2820812"/>
    <lineage>
        <taxon>Bacteria</taxon>
        <taxon>Pseudomonadati</taxon>
        <taxon>Pseudomonadota</taxon>
        <taxon>Alphaproteobacteria</taxon>
        <taxon>Acetobacterales</taxon>
        <taxon>Acetobacteraceae</taxon>
        <taxon>Pararoseomonas</taxon>
    </lineage>
</organism>
<name>A0ABS4AB13_9PROT</name>
<comment type="caution">
    <text evidence="2">The sequence shown here is derived from an EMBL/GenBank/DDBJ whole genome shotgun (WGS) entry which is preliminary data.</text>
</comment>
<evidence type="ECO:0008006" key="4">
    <source>
        <dbReference type="Google" id="ProtNLM"/>
    </source>
</evidence>